<dbReference type="Pfam" id="PF23635">
    <property type="entry name" value="Beta-prop_AT5G49610-like"/>
    <property type="match status" value="1"/>
</dbReference>
<protein>
    <recommendedName>
        <fullName evidence="6">F-box domain-containing protein</fullName>
    </recommendedName>
</protein>
<dbReference type="InterPro" id="IPR056594">
    <property type="entry name" value="AT5G49610-like_b-prop"/>
</dbReference>
<keyword evidence="5" id="KW-1185">Reference proteome</keyword>
<dbReference type="InterPro" id="IPR001810">
    <property type="entry name" value="F-box_dom"/>
</dbReference>
<dbReference type="InterPro" id="IPR036047">
    <property type="entry name" value="F-box-like_dom_sf"/>
</dbReference>
<organism evidence="4 5">
    <name type="scientific">Urochloa decumbens</name>
    <dbReference type="NCBI Taxonomy" id="240449"/>
    <lineage>
        <taxon>Eukaryota</taxon>
        <taxon>Viridiplantae</taxon>
        <taxon>Streptophyta</taxon>
        <taxon>Embryophyta</taxon>
        <taxon>Tracheophyta</taxon>
        <taxon>Spermatophyta</taxon>
        <taxon>Magnoliopsida</taxon>
        <taxon>Liliopsida</taxon>
        <taxon>Poales</taxon>
        <taxon>Poaceae</taxon>
        <taxon>PACMAD clade</taxon>
        <taxon>Panicoideae</taxon>
        <taxon>Panicodae</taxon>
        <taxon>Paniceae</taxon>
        <taxon>Melinidinae</taxon>
        <taxon>Urochloa</taxon>
    </lineage>
</organism>
<dbReference type="AlphaFoldDB" id="A0ABC9CLX4"/>
<name>A0ABC9CLX4_9POAL</name>
<feature type="domain" description="F-box protein AT5G49610-like beta-propeller" evidence="3">
    <location>
        <begin position="116"/>
        <end position="375"/>
    </location>
</feature>
<dbReference type="EMBL" id="OZ075113">
    <property type="protein sequence ID" value="CAL5022421.1"/>
    <property type="molecule type" value="Genomic_DNA"/>
</dbReference>
<feature type="region of interest" description="Disordered" evidence="1">
    <location>
        <begin position="1"/>
        <end position="20"/>
    </location>
</feature>
<evidence type="ECO:0000313" key="5">
    <source>
        <dbReference type="Proteomes" id="UP001497457"/>
    </source>
</evidence>
<evidence type="ECO:0000313" key="4">
    <source>
        <dbReference type="EMBL" id="CAL5022421.1"/>
    </source>
</evidence>
<feature type="domain" description="F-box" evidence="2">
    <location>
        <begin position="30"/>
        <end position="68"/>
    </location>
</feature>
<dbReference type="Gene3D" id="1.20.1280.50">
    <property type="match status" value="1"/>
</dbReference>
<dbReference type="Proteomes" id="UP001497457">
    <property type="component" value="Chromosome 3rd"/>
</dbReference>
<evidence type="ECO:0000259" key="3">
    <source>
        <dbReference type="Pfam" id="PF23635"/>
    </source>
</evidence>
<reference evidence="5" key="1">
    <citation type="submission" date="2024-06" db="EMBL/GenBank/DDBJ databases">
        <authorList>
            <person name="Ryan C."/>
        </authorList>
    </citation>
    <scope>NUCLEOTIDE SEQUENCE [LARGE SCALE GENOMIC DNA]</scope>
</reference>
<dbReference type="SUPFAM" id="SSF81383">
    <property type="entry name" value="F-box domain"/>
    <property type="match status" value="1"/>
</dbReference>
<sequence length="386" mass="43014">MQAKTENTEPAAPTPLPASPAAISAVLGDDDLLREILLRLGPTTLVRAALVSRRWLRHASDPAFLRRFRDRHPPTLLGFYLRELGASGPRFVPVSEAPELATAIRAAGAAEGQFFINDCRNGRLLVTDFDSTACRHAVLSPLHPASRKVVLPPAPKQSLIWFFLPENGSGSDGAVAVLVRPIGTETMLQVDFLSAGSRVWVVYRTAVIDLRETLPPIAYTLPPVRGKIYSLTKCGYILRLDMDAAKGSLLQLPDSVRTDNFTLSFGEDDSMLFLIHVEGCLLSIWQLPTTSSDENDWVLVYDKIHVREACNRLEDVLVMAVDDNLEFVFLWLRSSAVLMHMHLKRGSEKVYDEVKVRDGRFLDINPFMMVWPPVFPALREEDNVEG</sequence>
<accession>A0ABC9CLX4</accession>
<evidence type="ECO:0000259" key="2">
    <source>
        <dbReference type="Pfam" id="PF12937"/>
    </source>
</evidence>
<evidence type="ECO:0008006" key="6">
    <source>
        <dbReference type="Google" id="ProtNLM"/>
    </source>
</evidence>
<gene>
    <name evidence="4" type="ORF">URODEC1_LOCUS76471</name>
</gene>
<reference evidence="4 5" key="2">
    <citation type="submission" date="2024-10" db="EMBL/GenBank/DDBJ databases">
        <authorList>
            <person name="Ryan C."/>
        </authorList>
    </citation>
    <scope>NUCLEOTIDE SEQUENCE [LARGE SCALE GENOMIC DNA]</scope>
</reference>
<evidence type="ECO:0000256" key="1">
    <source>
        <dbReference type="SAM" id="MobiDB-lite"/>
    </source>
</evidence>
<dbReference type="Pfam" id="PF12937">
    <property type="entry name" value="F-box-like"/>
    <property type="match status" value="1"/>
</dbReference>
<dbReference type="PANTHER" id="PTHR33207">
    <property type="entry name" value="F-BOX DOMAIN CONTAINING PROTEIN-RELATED"/>
    <property type="match status" value="1"/>
</dbReference>
<proteinExistence type="predicted"/>